<name>A0ABR3ZTP9_9PEZI</name>
<gene>
    <name evidence="2" type="ORF">Sste5346_000205</name>
</gene>
<keyword evidence="3" id="KW-1185">Reference proteome</keyword>
<organism evidence="2 3">
    <name type="scientific">Sporothrix stenoceras</name>
    <dbReference type="NCBI Taxonomy" id="5173"/>
    <lineage>
        <taxon>Eukaryota</taxon>
        <taxon>Fungi</taxon>
        <taxon>Dikarya</taxon>
        <taxon>Ascomycota</taxon>
        <taxon>Pezizomycotina</taxon>
        <taxon>Sordariomycetes</taxon>
        <taxon>Sordariomycetidae</taxon>
        <taxon>Ophiostomatales</taxon>
        <taxon>Ophiostomataceae</taxon>
        <taxon>Sporothrix</taxon>
    </lineage>
</organism>
<sequence length="280" mass="30964">MADLYAGRSEIWGVDLAPFQPHLMPSNAKFQSLDIESHWMLGAASWDLIHIRCLNGVVRNWSSLYATVHSHLIPGIGHIEHVEIDWTPRQISHEVPGSSPSSSSSTSSSLAAWADILLSCMDRTSRSLRVDPAETRTALHEAGFVDVRQDTYRLPFGRRAPTDSSSMSPTASSTTRTRTSLPSLSSLSSPSSHSRSVFPLSDDDEEDEEGDDGSHDSSRNGRWSGGGVEKWFPRAFDLWLEGLTLMPLLRAGYDLETIYRWIADVRREVADPSCTASCTM</sequence>
<evidence type="ECO:0008006" key="4">
    <source>
        <dbReference type="Google" id="ProtNLM"/>
    </source>
</evidence>
<dbReference type="Gene3D" id="3.40.50.150">
    <property type="entry name" value="Vaccinia Virus protein VP39"/>
    <property type="match status" value="1"/>
</dbReference>
<accession>A0ABR3ZTP9</accession>
<feature type="compositionally biased region" description="Acidic residues" evidence="1">
    <location>
        <begin position="201"/>
        <end position="211"/>
    </location>
</feature>
<feature type="compositionally biased region" description="Low complexity" evidence="1">
    <location>
        <begin position="164"/>
        <end position="196"/>
    </location>
</feature>
<reference evidence="2 3" key="1">
    <citation type="journal article" date="2024" name="IMA Fungus">
        <title>IMA Genome - F19 : A genome assembly and annotation guide to empower mycologists, including annotated draft genome sequences of Ceratocystis pirilliformis, Diaporthe australafricana, Fusarium ophioides, Paecilomyces lecythidis, and Sporothrix stenoceras.</title>
        <authorList>
            <person name="Aylward J."/>
            <person name="Wilson A.M."/>
            <person name="Visagie C.M."/>
            <person name="Spraker J."/>
            <person name="Barnes I."/>
            <person name="Buitendag C."/>
            <person name="Ceriani C."/>
            <person name="Del Mar Angel L."/>
            <person name="du Plessis D."/>
            <person name="Fuchs T."/>
            <person name="Gasser K."/>
            <person name="Kramer D."/>
            <person name="Li W."/>
            <person name="Munsamy K."/>
            <person name="Piso A."/>
            <person name="Price J.L."/>
            <person name="Sonnekus B."/>
            <person name="Thomas C."/>
            <person name="van der Nest A."/>
            <person name="van Dijk A."/>
            <person name="van Heerden A."/>
            <person name="van Vuuren N."/>
            <person name="Yilmaz N."/>
            <person name="Duong T.A."/>
            <person name="van der Merwe N.A."/>
            <person name="Wingfield M.J."/>
            <person name="Wingfield B.D."/>
        </authorList>
    </citation>
    <scope>NUCLEOTIDE SEQUENCE [LARGE SCALE GENOMIC DNA]</scope>
    <source>
        <strain evidence="2 3">CMW 5346</strain>
    </source>
</reference>
<dbReference type="EMBL" id="JAWCUI010000001">
    <property type="protein sequence ID" value="KAL1903577.1"/>
    <property type="molecule type" value="Genomic_DNA"/>
</dbReference>
<dbReference type="InterPro" id="IPR029063">
    <property type="entry name" value="SAM-dependent_MTases_sf"/>
</dbReference>
<protein>
    <recommendedName>
        <fullName evidence="4">Methyltransferase domain-containing protein</fullName>
    </recommendedName>
</protein>
<feature type="region of interest" description="Disordered" evidence="1">
    <location>
        <begin position="155"/>
        <end position="223"/>
    </location>
</feature>
<dbReference type="Proteomes" id="UP001583186">
    <property type="component" value="Unassembled WGS sequence"/>
</dbReference>
<dbReference type="SUPFAM" id="SSF53335">
    <property type="entry name" value="S-adenosyl-L-methionine-dependent methyltransferases"/>
    <property type="match status" value="1"/>
</dbReference>
<evidence type="ECO:0000256" key="1">
    <source>
        <dbReference type="SAM" id="MobiDB-lite"/>
    </source>
</evidence>
<evidence type="ECO:0000313" key="2">
    <source>
        <dbReference type="EMBL" id="KAL1903577.1"/>
    </source>
</evidence>
<comment type="caution">
    <text evidence="2">The sequence shown here is derived from an EMBL/GenBank/DDBJ whole genome shotgun (WGS) entry which is preliminary data.</text>
</comment>
<evidence type="ECO:0000313" key="3">
    <source>
        <dbReference type="Proteomes" id="UP001583186"/>
    </source>
</evidence>
<proteinExistence type="predicted"/>